<gene>
    <name evidence="1" type="ORF">Lalb_Chr22g0359411</name>
</gene>
<dbReference type="OrthoDB" id="1730947at2759"/>
<keyword evidence="1" id="KW-0436">Ligase</keyword>
<dbReference type="Proteomes" id="UP000447434">
    <property type="component" value="Chromosome 22"/>
</dbReference>
<evidence type="ECO:0000313" key="1">
    <source>
        <dbReference type="EMBL" id="KAE9588809.1"/>
    </source>
</evidence>
<protein>
    <submittedName>
        <fullName evidence="1">Putative acetate--CoA ligase</fullName>
    </submittedName>
</protein>
<dbReference type="AlphaFoldDB" id="A0A6A4NN29"/>
<evidence type="ECO:0000313" key="2">
    <source>
        <dbReference type="Proteomes" id="UP000447434"/>
    </source>
</evidence>
<dbReference type="GO" id="GO:0016874">
    <property type="term" value="F:ligase activity"/>
    <property type="evidence" value="ECO:0007669"/>
    <property type="project" value="UniProtKB-KW"/>
</dbReference>
<dbReference type="EMBL" id="WOCE01000022">
    <property type="protein sequence ID" value="KAE9588809.1"/>
    <property type="molecule type" value="Genomic_DNA"/>
</dbReference>
<keyword evidence="2" id="KW-1185">Reference proteome</keyword>
<name>A0A6A4NN29_LUPAL</name>
<organism evidence="1 2">
    <name type="scientific">Lupinus albus</name>
    <name type="common">White lupine</name>
    <name type="synonym">Lupinus termis</name>
    <dbReference type="NCBI Taxonomy" id="3870"/>
    <lineage>
        <taxon>Eukaryota</taxon>
        <taxon>Viridiplantae</taxon>
        <taxon>Streptophyta</taxon>
        <taxon>Embryophyta</taxon>
        <taxon>Tracheophyta</taxon>
        <taxon>Spermatophyta</taxon>
        <taxon>Magnoliopsida</taxon>
        <taxon>eudicotyledons</taxon>
        <taxon>Gunneridae</taxon>
        <taxon>Pentapetalae</taxon>
        <taxon>rosids</taxon>
        <taxon>fabids</taxon>
        <taxon>Fabales</taxon>
        <taxon>Fabaceae</taxon>
        <taxon>Papilionoideae</taxon>
        <taxon>50 kb inversion clade</taxon>
        <taxon>genistoids sensu lato</taxon>
        <taxon>core genistoids</taxon>
        <taxon>Genisteae</taxon>
        <taxon>Lupinus</taxon>
    </lineage>
</organism>
<accession>A0A6A4NN29</accession>
<sequence>MASNVTTNNYLRHVEPLKHLSSGAGHGSHLNAVILGESVAAEEVDFVLPSKDFAAQANVQSSQQVSHTSKFILFCEI</sequence>
<reference evidence="2" key="1">
    <citation type="journal article" date="2020" name="Nat. Commun.">
        <title>Genome sequence of the cluster root forming white lupin.</title>
        <authorList>
            <person name="Hufnagel B."/>
            <person name="Marques A."/>
            <person name="Soriano A."/>
            <person name="Marques L."/>
            <person name="Divol F."/>
            <person name="Doumas P."/>
            <person name="Sallet E."/>
            <person name="Mancinotti D."/>
            <person name="Carrere S."/>
            <person name="Marande W."/>
            <person name="Arribat S."/>
            <person name="Keller J."/>
            <person name="Huneau C."/>
            <person name="Blein T."/>
            <person name="Aime D."/>
            <person name="Laguerre M."/>
            <person name="Taylor J."/>
            <person name="Schubert V."/>
            <person name="Nelson M."/>
            <person name="Geu-Flores F."/>
            <person name="Crespi M."/>
            <person name="Gallardo-Guerrero K."/>
            <person name="Delaux P.-M."/>
            <person name="Salse J."/>
            <person name="Berges H."/>
            <person name="Guyot R."/>
            <person name="Gouzy J."/>
            <person name="Peret B."/>
        </authorList>
    </citation>
    <scope>NUCLEOTIDE SEQUENCE [LARGE SCALE GENOMIC DNA]</scope>
    <source>
        <strain evidence="2">cv. Amiga</strain>
    </source>
</reference>
<proteinExistence type="predicted"/>
<comment type="caution">
    <text evidence="1">The sequence shown here is derived from an EMBL/GenBank/DDBJ whole genome shotgun (WGS) entry which is preliminary data.</text>
</comment>